<dbReference type="SUPFAM" id="SSF52540">
    <property type="entry name" value="P-loop containing nucleoside triphosphate hydrolases"/>
    <property type="match status" value="2"/>
</dbReference>
<dbReference type="GO" id="GO:0005524">
    <property type="term" value="F:ATP binding"/>
    <property type="evidence" value="ECO:0007669"/>
    <property type="project" value="UniProtKB-KW"/>
</dbReference>
<dbReference type="AlphaFoldDB" id="X1J8B8"/>
<dbReference type="EMBL" id="BARU01040430">
    <property type="protein sequence ID" value="GAH77760.1"/>
    <property type="molecule type" value="Genomic_DNA"/>
</dbReference>
<comment type="caution">
    <text evidence="4">The sequence shown here is derived from an EMBL/GenBank/DDBJ whole genome shotgun (WGS) entry which is preliminary data.</text>
</comment>
<evidence type="ECO:0000256" key="2">
    <source>
        <dbReference type="ARBA" id="ARBA00022840"/>
    </source>
</evidence>
<dbReference type="InterPro" id="IPR027417">
    <property type="entry name" value="P-loop_NTPase"/>
</dbReference>
<dbReference type="GO" id="GO:0016887">
    <property type="term" value="F:ATP hydrolysis activity"/>
    <property type="evidence" value="ECO:0007669"/>
    <property type="project" value="InterPro"/>
</dbReference>
<keyword evidence="2" id="KW-0067">ATP-binding</keyword>
<accession>X1J8B8</accession>
<evidence type="ECO:0000256" key="1">
    <source>
        <dbReference type="ARBA" id="ARBA00022741"/>
    </source>
</evidence>
<dbReference type="Gene3D" id="3.40.50.300">
    <property type="entry name" value="P-loop containing nucleotide triphosphate hydrolases"/>
    <property type="match status" value="2"/>
</dbReference>
<sequence>NNIFIDMENATKRVEELSKSMGFKIDSKAKIENISVGIQQRVEIIKVLYRGAEILVMDEPTAVLTPQEVEELFEILRSLKKQGKTIIFITHKLNEVKALSDRVTVMRRGKVVGVKNTKDTNQEEIASMMVGRKVIFDIEKNPLNLGKAALKVKNLKALSNKGLPAVKNISFEIKEGEILGFAGVEGNGQTELVEVITGLRPASSGKIFLYDKDVTNYSPRNIREDKIAHIPED</sequence>
<dbReference type="PANTHER" id="PTHR43790:SF4">
    <property type="entry name" value="GUANOSINE IMPORT ATP-BINDING PROTEIN NUPO"/>
    <property type="match status" value="1"/>
</dbReference>
<protein>
    <recommendedName>
        <fullName evidence="3">ABC transporter domain-containing protein</fullName>
    </recommendedName>
</protein>
<evidence type="ECO:0000313" key="4">
    <source>
        <dbReference type="EMBL" id="GAH77760.1"/>
    </source>
</evidence>
<gene>
    <name evidence="4" type="ORF">S03H2_62503</name>
</gene>
<name>X1J8B8_9ZZZZ</name>
<keyword evidence="1" id="KW-0547">Nucleotide-binding</keyword>
<organism evidence="4">
    <name type="scientific">marine sediment metagenome</name>
    <dbReference type="NCBI Taxonomy" id="412755"/>
    <lineage>
        <taxon>unclassified sequences</taxon>
        <taxon>metagenomes</taxon>
        <taxon>ecological metagenomes</taxon>
    </lineage>
</organism>
<feature type="non-terminal residue" evidence="4">
    <location>
        <position position="233"/>
    </location>
</feature>
<evidence type="ECO:0000259" key="3">
    <source>
        <dbReference type="Pfam" id="PF00005"/>
    </source>
</evidence>
<feature type="non-terminal residue" evidence="4">
    <location>
        <position position="1"/>
    </location>
</feature>
<reference evidence="4" key="1">
    <citation type="journal article" date="2014" name="Front. Microbiol.">
        <title>High frequency of phylogenetically diverse reductive dehalogenase-homologous genes in deep subseafloor sedimentary metagenomes.</title>
        <authorList>
            <person name="Kawai M."/>
            <person name="Futagami T."/>
            <person name="Toyoda A."/>
            <person name="Takaki Y."/>
            <person name="Nishi S."/>
            <person name="Hori S."/>
            <person name="Arai W."/>
            <person name="Tsubouchi T."/>
            <person name="Morono Y."/>
            <person name="Uchiyama I."/>
            <person name="Ito T."/>
            <person name="Fujiyama A."/>
            <person name="Inagaki F."/>
            <person name="Takami H."/>
        </authorList>
    </citation>
    <scope>NUCLEOTIDE SEQUENCE</scope>
    <source>
        <strain evidence="4">Expedition CK06-06</strain>
    </source>
</reference>
<dbReference type="InterPro" id="IPR050107">
    <property type="entry name" value="ABC_carbohydrate_import_ATPase"/>
</dbReference>
<dbReference type="InterPro" id="IPR003439">
    <property type="entry name" value="ABC_transporter-like_ATP-bd"/>
</dbReference>
<dbReference type="Pfam" id="PF00005">
    <property type="entry name" value="ABC_tran"/>
    <property type="match status" value="2"/>
</dbReference>
<proteinExistence type="predicted"/>
<feature type="domain" description="ABC transporter" evidence="3">
    <location>
        <begin position="9"/>
        <end position="62"/>
    </location>
</feature>
<feature type="domain" description="ABC transporter" evidence="3">
    <location>
        <begin position="166"/>
        <end position="232"/>
    </location>
</feature>
<dbReference type="PANTHER" id="PTHR43790">
    <property type="entry name" value="CARBOHYDRATE TRANSPORT ATP-BINDING PROTEIN MG119-RELATED"/>
    <property type="match status" value="1"/>
</dbReference>